<protein>
    <recommendedName>
        <fullName evidence="6">U2A'/phosphoprotein 32 family A C-terminal domain-containing protein</fullName>
    </recommendedName>
</protein>
<dbReference type="InterPro" id="IPR032675">
    <property type="entry name" value="LRR_dom_sf"/>
</dbReference>
<dbReference type="VEuPathDB" id="FungiDB:H257_13834"/>
<name>A0A396ZY95_APHAT</name>
<dbReference type="InterPro" id="IPR003591">
    <property type="entry name" value="Leu-rich_rpt_typical-subtyp"/>
</dbReference>
<dbReference type="SMART" id="SM00365">
    <property type="entry name" value="LRR_SD22"/>
    <property type="match status" value="2"/>
</dbReference>
<evidence type="ECO:0000256" key="3">
    <source>
        <dbReference type="SAM" id="MobiDB-lite"/>
    </source>
</evidence>
<comment type="caution">
    <text evidence="4">The sequence shown here is derived from an EMBL/GenBank/DDBJ whole genome shotgun (WGS) entry which is preliminary data.</text>
</comment>
<evidence type="ECO:0008006" key="6">
    <source>
        <dbReference type="Google" id="ProtNLM"/>
    </source>
</evidence>
<sequence>MPAAIMQSNNNDEHDIVVANQTQGGSSYTARLMDDEAIQSLRRDLREYEVNIARHGHLQEYVASKPVQVSRIELLQSTSSGNTYDPPTTPSTHGTPRQTSRRQHPSSVIRHRDSFATAMVKHHLGFDPLMKTDDDIENQDITPIAAPATTGDTLLLPCRPASATSTPCQTTLPSKPTSCRPATVNVGKGEGARQRSYTKVHSEEKASLQGSTLVSLELLSLSHNKLQSLEHFQHLVNLVELNVNFNQISSLDSLQCFGLQKLYAANNKLTSMAHLRSFPHLVHVSVFGNQLGDLDDAMQTCRHLLKLRGLDLDGNPCARVKGYKYHVLRRLPRLKELDGLAWTMLTTQRMTTRKRPSSASVDMYKAAASDSAVTSLVDEITRLRIENNNIPILQAEIHQLKATIRHSPPNYDDDDNQQPGTINDSSKSVKALQAENAALTRQVNKLRTMLAARQATDDNHGPVKQSKEETIQKTKLDMQQDRVARLYDLFCRPISFLTGQQRPSTSAGVLQTFAGPRQSSVPSSASSSAGRRQLHTSAGPRPRSKGAGYRVSGKKTQEDSPTDQVNNNTGCPDLLVLHS</sequence>
<dbReference type="VEuPathDB" id="FungiDB:H257_13833"/>
<feature type="compositionally biased region" description="Polar residues" evidence="3">
    <location>
        <begin position="77"/>
        <end position="98"/>
    </location>
</feature>
<dbReference type="PANTHER" id="PTHR15454">
    <property type="entry name" value="NISCHARIN RELATED"/>
    <property type="match status" value="1"/>
</dbReference>
<feature type="compositionally biased region" description="Basic and acidic residues" evidence="3">
    <location>
        <begin position="455"/>
        <end position="474"/>
    </location>
</feature>
<evidence type="ECO:0000313" key="4">
    <source>
        <dbReference type="EMBL" id="RHX98627.1"/>
    </source>
</evidence>
<evidence type="ECO:0000256" key="1">
    <source>
        <dbReference type="ARBA" id="ARBA00022614"/>
    </source>
</evidence>
<dbReference type="InterPro" id="IPR001611">
    <property type="entry name" value="Leu-rich_rpt"/>
</dbReference>
<feature type="region of interest" description="Disordered" evidence="3">
    <location>
        <begin position="77"/>
        <end position="108"/>
    </location>
</feature>
<reference evidence="4 5" key="1">
    <citation type="submission" date="2018-08" db="EMBL/GenBank/DDBJ databases">
        <title>Aphanomyces genome sequencing and annotation.</title>
        <authorList>
            <person name="Minardi D."/>
            <person name="Oidtmann B."/>
            <person name="Van Der Giezen M."/>
            <person name="Studholme D.J."/>
        </authorList>
    </citation>
    <scope>NUCLEOTIDE SEQUENCE [LARGE SCALE GENOMIC DNA]</scope>
    <source>
        <strain evidence="4 5">Kv</strain>
    </source>
</reference>
<dbReference type="SUPFAM" id="SSF52058">
    <property type="entry name" value="L domain-like"/>
    <property type="match status" value="1"/>
</dbReference>
<feature type="region of interest" description="Disordered" evidence="3">
    <location>
        <begin position="165"/>
        <end position="193"/>
    </location>
</feature>
<accession>A0A396ZY95</accession>
<feature type="compositionally biased region" description="Polar residues" evidence="3">
    <location>
        <begin position="165"/>
        <end position="177"/>
    </location>
</feature>
<feature type="region of interest" description="Disordered" evidence="3">
    <location>
        <begin position="515"/>
        <end position="579"/>
    </location>
</feature>
<organism evidence="4 5">
    <name type="scientific">Aphanomyces astaci</name>
    <name type="common">Crayfish plague agent</name>
    <dbReference type="NCBI Taxonomy" id="112090"/>
    <lineage>
        <taxon>Eukaryota</taxon>
        <taxon>Sar</taxon>
        <taxon>Stramenopiles</taxon>
        <taxon>Oomycota</taxon>
        <taxon>Saprolegniomycetes</taxon>
        <taxon>Saprolegniales</taxon>
        <taxon>Verrucalvaceae</taxon>
        <taxon>Aphanomyces</taxon>
    </lineage>
</organism>
<gene>
    <name evidence="4" type="ORF">DYB36_006161</name>
</gene>
<feature type="compositionally biased region" description="Polar residues" evidence="3">
    <location>
        <begin position="417"/>
        <end position="426"/>
    </location>
</feature>
<feature type="region of interest" description="Disordered" evidence="3">
    <location>
        <begin position="453"/>
        <end position="474"/>
    </location>
</feature>
<feature type="region of interest" description="Disordered" evidence="3">
    <location>
        <begin position="405"/>
        <end position="426"/>
    </location>
</feature>
<dbReference type="InterPro" id="IPR025875">
    <property type="entry name" value="Leu-rich_rpt_4"/>
</dbReference>
<dbReference type="PROSITE" id="PS51450">
    <property type="entry name" value="LRR"/>
    <property type="match status" value="2"/>
</dbReference>
<dbReference type="AlphaFoldDB" id="A0A396ZY95"/>
<keyword evidence="1" id="KW-0433">Leucine-rich repeat</keyword>
<dbReference type="Gene3D" id="3.80.10.10">
    <property type="entry name" value="Ribonuclease Inhibitor"/>
    <property type="match status" value="1"/>
</dbReference>
<dbReference type="SMART" id="SM00369">
    <property type="entry name" value="LRR_TYP"/>
    <property type="match status" value="2"/>
</dbReference>
<dbReference type="Pfam" id="PF12799">
    <property type="entry name" value="LRR_4"/>
    <property type="match status" value="1"/>
</dbReference>
<dbReference type="PANTHER" id="PTHR15454:SF56">
    <property type="entry name" value="PROTEIN PHOSPHATASE 1 REGULATORY SUBUNIT 7-RELATED"/>
    <property type="match status" value="1"/>
</dbReference>
<evidence type="ECO:0000313" key="5">
    <source>
        <dbReference type="Proteomes" id="UP000265427"/>
    </source>
</evidence>
<feature type="compositionally biased region" description="Low complexity" evidence="3">
    <location>
        <begin position="515"/>
        <end position="531"/>
    </location>
</feature>
<dbReference type="EMBL" id="QUSZ01009886">
    <property type="protein sequence ID" value="RHX98627.1"/>
    <property type="molecule type" value="Genomic_DNA"/>
</dbReference>
<evidence type="ECO:0000256" key="2">
    <source>
        <dbReference type="ARBA" id="ARBA00022737"/>
    </source>
</evidence>
<dbReference type="GO" id="GO:0005737">
    <property type="term" value="C:cytoplasm"/>
    <property type="evidence" value="ECO:0007669"/>
    <property type="project" value="TreeGrafter"/>
</dbReference>
<dbReference type="Proteomes" id="UP000265427">
    <property type="component" value="Unassembled WGS sequence"/>
</dbReference>
<proteinExistence type="predicted"/>
<keyword evidence="2" id="KW-0677">Repeat</keyword>